<sequence>MKTTGNPSGQEPLEFQTFYQEHLGMIYRYVYSKVGNRQEAEDLTTQIFMKAIRNVDIERGQASIQTWLFQVARTTIADYWRQYYRAEVRSLEELLEAGWEGPVEEQGPLDNHAPEELIQAILLLLPEQQREVLKCRFLLHLTIKETAIRMNITEANVKVTQFRALKRAAELEPIIKKF</sequence>
<feature type="domain" description="RNA polymerase sigma-70 region 2" evidence="5">
    <location>
        <begin position="18"/>
        <end position="83"/>
    </location>
</feature>
<comment type="similarity">
    <text evidence="1">Belongs to the sigma-70 factor family. ECF subfamily.</text>
</comment>
<protein>
    <submittedName>
        <fullName evidence="7">RNA polymerase sigma24 factor</fullName>
    </submittedName>
</protein>
<dbReference type="InterPro" id="IPR039425">
    <property type="entry name" value="RNA_pol_sigma-70-like"/>
</dbReference>
<dbReference type="GO" id="GO:0003677">
    <property type="term" value="F:DNA binding"/>
    <property type="evidence" value="ECO:0007669"/>
    <property type="project" value="InterPro"/>
</dbReference>
<dbReference type="InterPro" id="IPR013324">
    <property type="entry name" value="RNA_pol_sigma_r3/r4-like"/>
</dbReference>
<evidence type="ECO:0000256" key="2">
    <source>
        <dbReference type="ARBA" id="ARBA00023015"/>
    </source>
</evidence>
<feature type="domain" description="RNA polymerase sigma factor 70 region 4 type 2" evidence="6">
    <location>
        <begin position="116"/>
        <end position="167"/>
    </location>
</feature>
<dbReference type="CDD" id="cd06171">
    <property type="entry name" value="Sigma70_r4"/>
    <property type="match status" value="1"/>
</dbReference>
<dbReference type="Pfam" id="PF08281">
    <property type="entry name" value="Sigma70_r4_2"/>
    <property type="match status" value="1"/>
</dbReference>
<dbReference type="InterPro" id="IPR013249">
    <property type="entry name" value="RNA_pol_sigma70_r4_t2"/>
</dbReference>
<accession>A0A5J4KNI9</accession>
<evidence type="ECO:0000259" key="5">
    <source>
        <dbReference type="Pfam" id="PF04542"/>
    </source>
</evidence>
<dbReference type="GO" id="GO:0006352">
    <property type="term" value="P:DNA-templated transcription initiation"/>
    <property type="evidence" value="ECO:0007669"/>
    <property type="project" value="InterPro"/>
</dbReference>
<keyword evidence="8" id="KW-1185">Reference proteome</keyword>
<dbReference type="InterPro" id="IPR014284">
    <property type="entry name" value="RNA_pol_sigma-70_dom"/>
</dbReference>
<gene>
    <name evidence="7" type="primary">rpoE</name>
    <name evidence="7" type="ORF">KDW_54300</name>
</gene>
<evidence type="ECO:0000313" key="7">
    <source>
        <dbReference type="EMBL" id="GER91268.1"/>
    </source>
</evidence>
<proteinExistence type="inferred from homology"/>
<dbReference type="AlphaFoldDB" id="A0A5J4KNI9"/>
<dbReference type="SUPFAM" id="SSF88946">
    <property type="entry name" value="Sigma2 domain of RNA polymerase sigma factors"/>
    <property type="match status" value="1"/>
</dbReference>
<evidence type="ECO:0000256" key="3">
    <source>
        <dbReference type="ARBA" id="ARBA00023082"/>
    </source>
</evidence>
<evidence type="ECO:0000256" key="4">
    <source>
        <dbReference type="ARBA" id="ARBA00023163"/>
    </source>
</evidence>
<dbReference type="RefSeq" id="WP_151758924.1">
    <property type="nucleotide sequence ID" value="NZ_BKZW01000003.1"/>
</dbReference>
<comment type="caution">
    <text evidence="7">The sequence shown here is derived from an EMBL/GenBank/DDBJ whole genome shotgun (WGS) entry which is preliminary data.</text>
</comment>
<dbReference type="Proteomes" id="UP000326912">
    <property type="component" value="Unassembled WGS sequence"/>
</dbReference>
<dbReference type="InterPro" id="IPR007627">
    <property type="entry name" value="RNA_pol_sigma70_r2"/>
</dbReference>
<dbReference type="Gene3D" id="1.10.1740.10">
    <property type="match status" value="1"/>
</dbReference>
<dbReference type="PANTHER" id="PTHR43133:SF57">
    <property type="entry name" value="RNA POLYMERASE SIGMA-70 FACTOR"/>
    <property type="match status" value="1"/>
</dbReference>
<keyword evidence="3" id="KW-0731">Sigma factor</keyword>
<organism evidence="7 8">
    <name type="scientific">Dictyobacter vulcani</name>
    <dbReference type="NCBI Taxonomy" id="2607529"/>
    <lineage>
        <taxon>Bacteria</taxon>
        <taxon>Bacillati</taxon>
        <taxon>Chloroflexota</taxon>
        <taxon>Ktedonobacteria</taxon>
        <taxon>Ktedonobacterales</taxon>
        <taxon>Dictyobacteraceae</taxon>
        <taxon>Dictyobacter</taxon>
    </lineage>
</organism>
<dbReference type="Pfam" id="PF04542">
    <property type="entry name" value="Sigma70_r2"/>
    <property type="match status" value="1"/>
</dbReference>
<name>A0A5J4KNI9_9CHLR</name>
<dbReference type="GO" id="GO:0016987">
    <property type="term" value="F:sigma factor activity"/>
    <property type="evidence" value="ECO:0007669"/>
    <property type="project" value="UniProtKB-KW"/>
</dbReference>
<dbReference type="InterPro" id="IPR013325">
    <property type="entry name" value="RNA_pol_sigma_r2"/>
</dbReference>
<keyword evidence="2" id="KW-0805">Transcription regulation</keyword>
<evidence type="ECO:0000256" key="1">
    <source>
        <dbReference type="ARBA" id="ARBA00010641"/>
    </source>
</evidence>
<evidence type="ECO:0000313" key="8">
    <source>
        <dbReference type="Proteomes" id="UP000326912"/>
    </source>
</evidence>
<dbReference type="SUPFAM" id="SSF88659">
    <property type="entry name" value="Sigma3 and sigma4 domains of RNA polymerase sigma factors"/>
    <property type="match status" value="1"/>
</dbReference>
<keyword evidence="4" id="KW-0804">Transcription</keyword>
<reference evidence="7 8" key="1">
    <citation type="submission" date="2019-10" db="EMBL/GenBank/DDBJ databases">
        <title>Dictyobacter vulcani sp. nov., within the class Ktedonobacteria, isolated from soil of volcanic Mt. Zao.</title>
        <authorList>
            <person name="Zheng Y."/>
            <person name="Wang C.M."/>
            <person name="Sakai Y."/>
            <person name="Abe K."/>
            <person name="Yokota A."/>
            <person name="Yabe S."/>
        </authorList>
    </citation>
    <scope>NUCLEOTIDE SEQUENCE [LARGE SCALE GENOMIC DNA]</scope>
    <source>
        <strain evidence="7 8">W12</strain>
    </source>
</reference>
<dbReference type="EMBL" id="BKZW01000003">
    <property type="protein sequence ID" value="GER91268.1"/>
    <property type="molecule type" value="Genomic_DNA"/>
</dbReference>
<dbReference type="InterPro" id="IPR036388">
    <property type="entry name" value="WH-like_DNA-bd_sf"/>
</dbReference>
<dbReference type="PANTHER" id="PTHR43133">
    <property type="entry name" value="RNA POLYMERASE ECF-TYPE SIGMA FACTO"/>
    <property type="match status" value="1"/>
</dbReference>
<dbReference type="NCBIfam" id="TIGR02937">
    <property type="entry name" value="sigma70-ECF"/>
    <property type="match status" value="1"/>
</dbReference>
<evidence type="ECO:0000259" key="6">
    <source>
        <dbReference type="Pfam" id="PF08281"/>
    </source>
</evidence>
<dbReference type="Gene3D" id="1.10.10.10">
    <property type="entry name" value="Winged helix-like DNA-binding domain superfamily/Winged helix DNA-binding domain"/>
    <property type="match status" value="1"/>
</dbReference>